<sequence length="102" mass="11397">MLTQAQALFRALQTCKHADDARRPIVHMHGIYRPFVITPKHAHRRNERVANAHNTSGIHTHCASEGRRAHDSKCSAQRRTGAGWAEREGPGCGAIRCLARPR</sequence>
<dbReference type="EMBL" id="HBKO01026921">
    <property type="protein sequence ID" value="CAE2237429.1"/>
    <property type="molecule type" value="Transcribed_RNA"/>
</dbReference>
<feature type="compositionally biased region" description="Basic and acidic residues" evidence="1">
    <location>
        <begin position="62"/>
        <end position="73"/>
    </location>
</feature>
<organism evidence="2">
    <name type="scientific">Prymnesium polylepis</name>
    <dbReference type="NCBI Taxonomy" id="72548"/>
    <lineage>
        <taxon>Eukaryota</taxon>
        <taxon>Haptista</taxon>
        <taxon>Haptophyta</taxon>
        <taxon>Prymnesiophyceae</taxon>
        <taxon>Prymnesiales</taxon>
        <taxon>Prymnesiaceae</taxon>
        <taxon>Prymnesium</taxon>
    </lineage>
</organism>
<name>A0A7S4IRD6_9EUKA</name>
<dbReference type="AlphaFoldDB" id="A0A7S4IRD6"/>
<reference evidence="2" key="1">
    <citation type="submission" date="2021-01" db="EMBL/GenBank/DDBJ databases">
        <authorList>
            <person name="Corre E."/>
            <person name="Pelletier E."/>
            <person name="Niang G."/>
            <person name="Scheremetjew M."/>
            <person name="Finn R."/>
            <person name="Kale V."/>
            <person name="Holt S."/>
            <person name="Cochrane G."/>
            <person name="Meng A."/>
            <person name="Brown T."/>
            <person name="Cohen L."/>
        </authorList>
    </citation>
    <scope>NUCLEOTIDE SEQUENCE</scope>
    <source>
        <strain evidence="2">UIO037</strain>
    </source>
</reference>
<evidence type="ECO:0000256" key="1">
    <source>
        <dbReference type="SAM" id="MobiDB-lite"/>
    </source>
</evidence>
<accession>A0A7S4IRD6</accession>
<feature type="region of interest" description="Disordered" evidence="1">
    <location>
        <begin position="50"/>
        <end position="86"/>
    </location>
</feature>
<protein>
    <submittedName>
        <fullName evidence="2">Uncharacterized protein</fullName>
    </submittedName>
</protein>
<evidence type="ECO:0000313" key="2">
    <source>
        <dbReference type="EMBL" id="CAE2237429.1"/>
    </source>
</evidence>
<proteinExistence type="predicted"/>
<gene>
    <name evidence="2" type="ORF">CPOL0286_LOCUS12350</name>
</gene>